<evidence type="ECO:0000256" key="1">
    <source>
        <dbReference type="ARBA" id="ARBA00009902"/>
    </source>
</evidence>
<dbReference type="EMBL" id="BSDT01000001">
    <property type="protein sequence ID" value="GLI44113.1"/>
    <property type="molecule type" value="Genomic_DNA"/>
</dbReference>
<dbReference type="InterPro" id="IPR035992">
    <property type="entry name" value="Ricin_B-like_lectins"/>
</dbReference>
<evidence type="ECO:0000256" key="2">
    <source>
        <dbReference type="ARBA" id="ARBA00022801"/>
    </source>
</evidence>
<reference evidence="7" key="1">
    <citation type="submission" date="2022-12" db="EMBL/GenBank/DDBJ databases">
        <title>Reference genome sequencing for broad-spectrum identification of bacterial and archaeal isolates by mass spectrometry.</title>
        <authorList>
            <person name="Sekiguchi Y."/>
            <person name="Tourlousse D.M."/>
        </authorList>
    </citation>
    <scope>NUCLEOTIDE SEQUENCE</scope>
    <source>
        <strain evidence="7">LLR39Z86</strain>
    </source>
</reference>
<dbReference type="PANTHER" id="PTHR42800:SF1">
    <property type="entry name" value="EXOINULINASE INUD (AFU_ORTHOLOGUE AFUA_5G00480)"/>
    <property type="match status" value="1"/>
</dbReference>
<dbReference type="PROSITE" id="PS50231">
    <property type="entry name" value="RICIN_B_LECTIN"/>
    <property type="match status" value="1"/>
</dbReference>
<dbReference type="Pfam" id="PF14200">
    <property type="entry name" value="RicinB_lectin_2"/>
    <property type="match status" value="2"/>
</dbReference>
<evidence type="ECO:0000256" key="3">
    <source>
        <dbReference type="ARBA" id="ARBA00023295"/>
    </source>
</evidence>
<dbReference type="SUPFAM" id="SSF75005">
    <property type="entry name" value="Arabinanase/levansucrase/invertase"/>
    <property type="match status" value="1"/>
</dbReference>
<organism evidence="7 8">
    <name type="scientific">Glycomyces algeriensis</name>
    <dbReference type="NCBI Taxonomy" id="256037"/>
    <lineage>
        <taxon>Bacteria</taxon>
        <taxon>Bacillati</taxon>
        <taxon>Actinomycetota</taxon>
        <taxon>Actinomycetes</taxon>
        <taxon>Glycomycetales</taxon>
        <taxon>Glycomycetaceae</taxon>
        <taxon>Glycomyces</taxon>
    </lineage>
</organism>
<gene>
    <name evidence="7" type="ORF">GALLR39Z86_39630</name>
</gene>
<sequence length="646" mass="72266">MLQTSRRALFRAAGVGGAACLIGVPMASPAAAQSLSRRPYYHYSVPKGWKNDPQRPIYVNGQTYYYYLYNKDFPSAVGTSWRLVASDDNVAFRDLGDAIAKETNPNGSIWSGCLVVDERNTAGYGAGAIIALATQEDRFAPAPHKQAQFLFYSTDGGRTFNRRDQVALANPGVVDFRDPKIIWDEARSRWVMALAENDKVGFYHSNDLKSWTYVDGFIRGGLGVFECPDLFWMDSDTGPGKWVLGVSVNAKHLGLPANYAYWTGNFNGSNFIPDHQEPKWLDYGWDWYAAVTWERRVNGQIDPKTRYAIGWMNFWDYANNTPTWGSDGFNGTDSIVREVSLKWYGSESALVSTPVRTLEARASRRINLGDITVDGRTVLDYRGRAYQIQTRVTWNQLQNLGLQLRLSNDDSRHIDAGVYHDFAYVNREFTGNPDSRWLESHTPFDPARREVNLRILVDNLSVEMFVDDGRYVHSSLTYPENADDRIALYTDGGPAVFHDVTITEFNPAVATAYARIKNRATGLYLDGMGRTTNGTDTGQWASSSGSNNQQWVVENTGSYVRIKNRATGLYLDGMGRTTNGSNAGQWASSVNYNQQWVVENTGSYVRIKNRATGLYLDSMGRTTNGSSAGQWALSSSNNQQWTIEAA</sequence>
<dbReference type="Gene3D" id="2.80.10.50">
    <property type="match status" value="2"/>
</dbReference>
<keyword evidence="8" id="KW-1185">Reference proteome</keyword>
<dbReference type="SMART" id="SM00458">
    <property type="entry name" value="RICIN"/>
    <property type="match status" value="1"/>
</dbReference>
<evidence type="ECO:0000256" key="4">
    <source>
        <dbReference type="RuleBase" id="RU362110"/>
    </source>
</evidence>
<dbReference type="CDD" id="cd18622">
    <property type="entry name" value="GH32_Inu-like"/>
    <property type="match status" value="1"/>
</dbReference>
<evidence type="ECO:0000313" key="7">
    <source>
        <dbReference type="EMBL" id="GLI44113.1"/>
    </source>
</evidence>
<accession>A0A9W6LI03</accession>
<dbReference type="Pfam" id="PF00251">
    <property type="entry name" value="Glyco_hydro_32N"/>
    <property type="match status" value="1"/>
</dbReference>
<protein>
    <recommendedName>
        <fullName evidence="6">Ricin B lectin domain-containing protein</fullName>
    </recommendedName>
</protein>
<evidence type="ECO:0000313" key="8">
    <source>
        <dbReference type="Proteomes" id="UP001144313"/>
    </source>
</evidence>
<dbReference type="SMART" id="SM00640">
    <property type="entry name" value="Glyco_32"/>
    <property type="match status" value="1"/>
</dbReference>
<feature type="signal peptide" evidence="5">
    <location>
        <begin position="1"/>
        <end position="32"/>
    </location>
</feature>
<dbReference type="CDD" id="cd00161">
    <property type="entry name" value="beta-trefoil_Ricin-like"/>
    <property type="match status" value="1"/>
</dbReference>
<evidence type="ECO:0000256" key="5">
    <source>
        <dbReference type="SAM" id="SignalP"/>
    </source>
</evidence>
<dbReference type="GO" id="GO:0004575">
    <property type="term" value="F:sucrose alpha-glucosidase activity"/>
    <property type="evidence" value="ECO:0007669"/>
    <property type="project" value="TreeGrafter"/>
</dbReference>
<dbReference type="SUPFAM" id="SSF50370">
    <property type="entry name" value="Ricin B-like lectins"/>
    <property type="match status" value="1"/>
</dbReference>
<dbReference type="PROSITE" id="PS51318">
    <property type="entry name" value="TAT"/>
    <property type="match status" value="1"/>
</dbReference>
<feature type="chain" id="PRO_5040936845" description="Ricin B lectin domain-containing protein" evidence="5">
    <location>
        <begin position="33"/>
        <end position="646"/>
    </location>
</feature>
<proteinExistence type="inferred from homology"/>
<dbReference type="Gene3D" id="2.60.120.560">
    <property type="entry name" value="Exo-inulinase, domain 1"/>
    <property type="match status" value="1"/>
</dbReference>
<dbReference type="InterPro" id="IPR013320">
    <property type="entry name" value="ConA-like_dom_sf"/>
</dbReference>
<name>A0A9W6LI03_9ACTN</name>
<dbReference type="InterPro" id="IPR013189">
    <property type="entry name" value="Glyco_hydro_32_C"/>
</dbReference>
<keyword evidence="5" id="KW-0732">Signal</keyword>
<dbReference type="InterPro" id="IPR023296">
    <property type="entry name" value="Glyco_hydro_beta-prop_sf"/>
</dbReference>
<dbReference type="Gene3D" id="2.115.10.20">
    <property type="entry name" value="Glycosyl hydrolase domain, family 43"/>
    <property type="match status" value="1"/>
</dbReference>
<dbReference type="InterPro" id="IPR001362">
    <property type="entry name" value="Glyco_hydro_32"/>
</dbReference>
<keyword evidence="2 4" id="KW-0378">Hydrolase</keyword>
<evidence type="ECO:0000259" key="6">
    <source>
        <dbReference type="SMART" id="SM00458"/>
    </source>
</evidence>
<dbReference type="InterPro" id="IPR000772">
    <property type="entry name" value="Ricin_B_lectin"/>
</dbReference>
<dbReference type="GO" id="GO:0005737">
    <property type="term" value="C:cytoplasm"/>
    <property type="evidence" value="ECO:0007669"/>
    <property type="project" value="TreeGrafter"/>
</dbReference>
<dbReference type="Proteomes" id="UP001144313">
    <property type="component" value="Unassembled WGS sequence"/>
</dbReference>
<dbReference type="PANTHER" id="PTHR42800">
    <property type="entry name" value="EXOINULINASE INUD (AFU_ORTHOLOGUE AFUA_5G00480)"/>
    <property type="match status" value="1"/>
</dbReference>
<dbReference type="GO" id="GO:0005987">
    <property type="term" value="P:sucrose catabolic process"/>
    <property type="evidence" value="ECO:0007669"/>
    <property type="project" value="TreeGrafter"/>
</dbReference>
<feature type="domain" description="Ricin B lectin" evidence="6">
    <location>
        <begin position="511"/>
        <end position="644"/>
    </location>
</feature>
<dbReference type="AlphaFoldDB" id="A0A9W6LI03"/>
<comment type="similarity">
    <text evidence="1 4">Belongs to the glycosyl hydrolase 32 family.</text>
</comment>
<dbReference type="SUPFAM" id="SSF49899">
    <property type="entry name" value="Concanavalin A-like lectins/glucanases"/>
    <property type="match status" value="1"/>
</dbReference>
<dbReference type="InterPro" id="IPR006311">
    <property type="entry name" value="TAT_signal"/>
</dbReference>
<comment type="caution">
    <text evidence="7">The sequence shown here is derived from an EMBL/GenBank/DDBJ whole genome shotgun (WGS) entry which is preliminary data.</text>
</comment>
<dbReference type="Pfam" id="PF08244">
    <property type="entry name" value="Glyco_hydro_32C"/>
    <property type="match status" value="1"/>
</dbReference>
<dbReference type="InterPro" id="IPR013148">
    <property type="entry name" value="Glyco_hydro_32_N"/>
</dbReference>
<keyword evidence="3 4" id="KW-0326">Glycosidase</keyword>